<evidence type="ECO:0000256" key="3">
    <source>
        <dbReference type="ARBA" id="ARBA00011738"/>
    </source>
</evidence>
<keyword evidence="5 9" id="KW-0808">Transferase</keyword>
<dbReference type="InterPro" id="IPR015422">
    <property type="entry name" value="PyrdxlP-dep_Trfase_small"/>
</dbReference>
<evidence type="ECO:0000256" key="9">
    <source>
        <dbReference type="HAMAP-Rule" id="MF_01023"/>
    </source>
</evidence>
<dbReference type="InterPro" id="IPR050106">
    <property type="entry name" value="HistidinolP_aminotransfase"/>
</dbReference>
<organism evidence="11 12">
    <name type="scientific">Paenibacillus oceani</name>
    <dbReference type="NCBI Taxonomy" id="2772510"/>
    <lineage>
        <taxon>Bacteria</taxon>
        <taxon>Bacillati</taxon>
        <taxon>Bacillota</taxon>
        <taxon>Bacilli</taxon>
        <taxon>Bacillales</taxon>
        <taxon>Paenibacillaceae</taxon>
        <taxon>Paenibacillus</taxon>
    </lineage>
</organism>
<evidence type="ECO:0000313" key="11">
    <source>
        <dbReference type="EMBL" id="MBD2864289.1"/>
    </source>
</evidence>
<evidence type="ECO:0000256" key="2">
    <source>
        <dbReference type="ARBA" id="ARBA00005011"/>
    </source>
</evidence>
<gene>
    <name evidence="9 11" type="primary">hisC</name>
    <name evidence="11" type="ORF">IDH45_20095</name>
</gene>
<evidence type="ECO:0000256" key="8">
    <source>
        <dbReference type="ARBA" id="ARBA00047481"/>
    </source>
</evidence>
<protein>
    <recommendedName>
        <fullName evidence="9">Histidinol-phosphate aminotransferase</fullName>
        <ecNumber evidence="9">2.6.1.9</ecNumber>
    </recommendedName>
    <alternativeName>
        <fullName evidence="9">Imidazole acetol-phosphate transaminase</fullName>
    </alternativeName>
</protein>
<dbReference type="NCBIfam" id="TIGR01141">
    <property type="entry name" value="hisC"/>
    <property type="match status" value="1"/>
</dbReference>
<feature type="domain" description="Aminotransferase class I/classII large" evidence="10">
    <location>
        <begin position="27"/>
        <end position="348"/>
    </location>
</feature>
<evidence type="ECO:0000256" key="5">
    <source>
        <dbReference type="ARBA" id="ARBA00022679"/>
    </source>
</evidence>
<dbReference type="SUPFAM" id="SSF53383">
    <property type="entry name" value="PLP-dependent transferases"/>
    <property type="match status" value="1"/>
</dbReference>
<dbReference type="InterPro" id="IPR005861">
    <property type="entry name" value="HisP_aminotrans"/>
</dbReference>
<comment type="cofactor">
    <cofactor evidence="1 9">
        <name>pyridoxal 5'-phosphate</name>
        <dbReference type="ChEBI" id="CHEBI:597326"/>
    </cofactor>
</comment>
<dbReference type="GO" id="GO:0004400">
    <property type="term" value="F:histidinol-phosphate transaminase activity"/>
    <property type="evidence" value="ECO:0007669"/>
    <property type="project" value="UniProtKB-UniRule"/>
</dbReference>
<dbReference type="PANTHER" id="PTHR43643:SF3">
    <property type="entry name" value="HISTIDINOL-PHOSPHATE AMINOTRANSFERASE"/>
    <property type="match status" value="1"/>
</dbReference>
<feature type="modified residue" description="N6-(pyridoxal phosphate)lysine" evidence="9">
    <location>
        <position position="212"/>
    </location>
</feature>
<comment type="pathway">
    <text evidence="2 9">Amino-acid biosynthesis; L-histidine biosynthesis; L-histidine from 5-phospho-alpha-D-ribose 1-diphosphate: step 7/9.</text>
</comment>
<dbReference type="HAMAP" id="MF_01023">
    <property type="entry name" value="HisC_aminotrans_2"/>
    <property type="match status" value="1"/>
</dbReference>
<comment type="caution">
    <text evidence="11">The sequence shown here is derived from an EMBL/GenBank/DDBJ whole genome shotgun (WGS) entry which is preliminary data.</text>
</comment>
<accession>A0A927H2A5</accession>
<dbReference type="PROSITE" id="PS00599">
    <property type="entry name" value="AA_TRANSFER_CLASS_2"/>
    <property type="match status" value="1"/>
</dbReference>
<dbReference type="AlphaFoldDB" id="A0A927H2A5"/>
<comment type="similarity">
    <text evidence="9">Belongs to the class-II pyridoxal-phosphate-dependent aminotransferase family. Histidinol-phosphate aminotransferase subfamily.</text>
</comment>
<dbReference type="EMBL" id="JACXJA010000028">
    <property type="protein sequence ID" value="MBD2864289.1"/>
    <property type="molecule type" value="Genomic_DNA"/>
</dbReference>
<dbReference type="InterPro" id="IPR015424">
    <property type="entry name" value="PyrdxlP-dep_Trfase"/>
</dbReference>
<dbReference type="PANTHER" id="PTHR43643">
    <property type="entry name" value="HISTIDINOL-PHOSPHATE AMINOTRANSFERASE 2"/>
    <property type="match status" value="1"/>
</dbReference>
<keyword evidence="4 9" id="KW-0032">Aminotransferase</keyword>
<evidence type="ECO:0000256" key="6">
    <source>
        <dbReference type="ARBA" id="ARBA00022898"/>
    </source>
</evidence>
<dbReference type="InterPro" id="IPR015421">
    <property type="entry name" value="PyrdxlP-dep_Trfase_major"/>
</dbReference>
<sequence length="361" mass="39354">MIPIHPRIEKLQPYVAGSRPEEGVRALKLNQNENRHPLSPKVEAAIRTLSPEMLQEYPDARCDRLREALSSVHGVPVSSILCGNGSSELITLLFRTFLREGDTVAVPDPTFALYANVADIAGVHVRAVPTDANFHMEPLALAAAAPQAVILANPNAPTGVCVTADRIEKLLQTYNGLVVIDEAYIDFAPDGTSVLGLTERYDHLLVLRTFSKAYSLSGARVGFAAGNKRLIDAMLKGRETFSVNGFAQLVAEAAVTDQAHKNEMVGRILSTRERFAASLQAAGWTVWPSTTNFMLVSPPPGSLVAQKVYEGLLARHIYVRYFAAPRLDDKLRISVGTDEDMDLLLDALLRIERGGDAAMNR</sequence>
<comment type="subunit">
    <text evidence="3 9">Homodimer.</text>
</comment>
<dbReference type="RefSeq" id="WP_190929914.1">
    <property type="nucleotide sequence ID" value="NZ_JACXJA010000028.1"/>
</dbReference>
<dbReference type="InterPro" id="IPR001917">
    <property type="entry name" value="Aminotrans_II_pyridoxalP_BS"/>
</dbReference>
<dbReference type="Gene3D" id="3.40.640.10">
    <property type="entry name" value="Type I PLP-dependent aspartate aminotransferase-like (Major domain)"/>
    <property type="match status" value="1"/>
</dbReference>
<evidence type="ECO:0000256" key="7">
    <source>
        <dbReference type="ARBA" id="ARBA00023102"/>
    </source>
</evidence>
<reference evidence="11" key="1">
    <citation type="submission" date="2020-09" db="EMBL/GenBank/DDBJ databases">
        <title>A novel bacterium of genus Paenibacillus, isolated from South China Sea.</title>
        <authorList>
            <person name="Huang H."/>
            <person name="Mo K."/>
            <person name="Hu Y."/>
        </authorList>
    </citation>
    <scope>NUCLEOTIDE SEQUENCE</scope>
    <source>
        <strain evidence="11">IB182363</strain>
    </source>
</reference>
<evidence type="ECO:0000256" key="1">
    <source>
        <dbReference type="ARBA" id="ARBA00001933"/>
    </source>
</evidence>
<proteinExistence type="inferred from homology"/>
<keyword evidence="6 9" id="KW-0663">Pyridoxal phosphate</keyword>
<dbReference type="Pfam" id="PF00155">
    <property type="entry name" value="Aminotran_1_2"/>
    <property type="match status" value="1"/>
</dbReference>
<dbReference type="GO" id="GO:0030170">
    <property type="term" value="F:pyridoxal phosphate binding"/>
    <property type="evidence" value="ECO:0007669"/>
    <property type="project" value="InterPro"/>
</dbReference>
<name>A0A927H2A5_9BACL</name>
<evidence type="ECO:0000256" key="4">
    <source>
        <dbReference type="ARBA" id="ARBA00022576"/>
    </source>
</evidence>
<evidence type="ECO:0000313" key="12">
    <source>
        <dbReference type="Proteomes" id="UP000639396"/>
    </source>
</evidence>
<evidence type="ECO:0000259" key="10">
    <source>
        <dbReference type="Pfam" id="PF00155"/>
    </source>
</evidence>
<keyword evidence="12" id="KW-1185">Reference proteome</keyword>
<dbReference type="EC" id="2.6.1.9" evidence="9"/>
<dbReference type="InterPro" id="IPR004839">
    <property type="entry name" value="Aminotransferase_I/II_large"/>
</dbReference>
<keyword evidence="7 9" id="KW-0368">Histidine biosynthesis</keyword>
<dbReference type="GO" id="GO:0000105">
    <property type="term" value="P:L-histidine biosynthetic process"/>
    <property type="evidence" value="ECO:0007669"/>
    <property type="project" value="UniProtKB-UniRule"/>
</dbReference>
<dbReference type="Proteomes" id="UP000639396">
    <property type="component" value="Unassembled WGS sequence"/>
</dbReference>
<dbReference type="CDD" id="cd00609">
    <property type="entry name" value="AAT_like"/>
    <property type="match status" value="1"/>
</dbReference>
<keyword evidence="9" id="KW-0028">Amino-acid biosynthesis</keyword>
<comment type="catalytic activity">
    <reaction evidence="8 9">
        <text>L-histidinol phosphate + 2-oxoglutarate = 3-(imidazol-4-yl)-2-oxopropyl phosphate + L-glutamate</text>
        <dbReference type="Rhea" id="RHEA:23744"/>
        <dbReference type="ChEBI" id="CHEBI:16810"/>
        <dbReference type="ChEBI" id="CHEBI:29985"/>
        <dbReference type="ChEBI" id="CHEBI:57766"/>
        <dbReference type="ChEBI" id="CHEBI:57980"/>
        <dbReference type="EC" id="2.6.1.9"/>
    </reaction>
</comment>
<dbReference type="Gene3D" id="3.90.1150.10">
    <property type="entry name" value="Aspartate Aminotransferase, domain 1"/>
    <property type="match status" value="1"/>
</dbReference>